<dbReference type="EMBL" id="KV875093">
    <property type="protein sequence ID" value="OIW34830.1"/>
    <property type="molecule type" value="Genomic_DNA"/>
</dbReference>
<keyword evidence="3" id="KW-1185">Reference proteome</keyword>
<evidence type="ECO:0000259" key="1">
    <source>
        <dbReference type="Pfam" id="PF06985"/>
    </source>
</evidence>
<dbReference type="InParanoid" id="A0A1J7J4Y1"/>
<proteinExistence type="predicted"/>
<evidence type="ECO:0000313" key="3">
    <source>
        <dbReference type="Proteomes" id="UP000182658"/>
    </source>
</evidence>
<dbReference type="PANTHER" id="PTHR33112:SF16">
    <property type="entry name" value="HETEROKARYON INCOMPATIBILITY DOMAIN-CONTAINING PROTEIN"/>
    <property type="match status" value="1"/>
</dbReference>
<evidence type="ECO:0000313" key="2">
    <source>
        <dbReference type="EMBL" id="OIW34830.1"/>
    </source>
</evidence>
<organism evidence="2 3">
    <name type="scientific">Coniochaeta ligniaria NRRL 30616</name>
    <dbReference type="NCBI Taxonomy" id="1408157"/>
    <lineage>
        <taxon>Eukaryota</taxon>
        <taxon>Fungi</taxon>
        <taxon>Dikarya</taxon>
        <taxon>Ascomycota</taxon>
        <taxon>Pezizomycotina</taxon>
        <taxon>Sordariomycetes</taxon>
        <taxon>Sordariomycetidae</taxon>
        <taxon>Coniochaetales</taxon>
        <taxon>Coniochaetaceae</taxon>
        <taxon>Coniochaeta</taxon>
    </lineage>
</organism>
<name>A0A1J7J4Y1_9PEZI</name>
<protein>
    <submittedName>
        <fullName evidence="2">HET-domain-containing protein</fullName>
    </submittedName>
</protein>
<dbReference type="PANTHER" id="PTHR33112">
    <property type="entry name" value="DOMAIN PROTEIN, PUTATIVE-RELATED"/>
    <property type="match status" value="1"/>
</dbReference>
<dbReference type="Proteomes" id="UP000182658">
    <property type="component" value="Unassembled WGS sequence"/>
</dbReference>
<accession>A0A1J7J4Y1</accession>
<feature type="domain" description="Heterokaryon incompatibility" evidence="1">
    <location>
        <begin position="311"/>
        <end position="469"/>
    </location>
</feature>
<gene>
    <name evidence="2" type="ORF">CONLIGDRAFT_665525</name>
</gene>
<dbReference type="STRING" id="1408157.A0A1J7J4Y1"/>
<dbReference type="Pfam" id="PF06985">
    <property type="entry name" value="HET"/>
    <property type="match status" value="1"/>
</dbReference>
<dbReference type="InterPro" id="IPR010730">
    <property type="entry name" value="HET"/>
</dbReference>
<dbReference type="AlphaFoldDB" id="A0A1J7J4Y1"/>
<reference evidence="2 3" key="1">
    <citation type="submission" date="2016-10" db="EMBL/GenBank/DDBJ databases">
        <title>Draft genome sequence of Coniochaeta ligniaria NRRL30616, a lignocellulolytic fungus for bioabatement of inhibitors in plant biomass hydrolysates.</title>
        <authorList>
            <consortium name="DOE Joint Genome Institute"/>
            <person name="Jimenez D.J."/>
            <person name="Hector R.E."/>
            <person name="Riley R."/>
            <person name="Sun H."/>
            <person name="Grigoriev I.V."/>
            <person name="Van Elsas J.D."/>
            <person name="Nichols N.N."/>
        </authorList>
    </citation>
    <scope>NUCLEOTIDE SEQUENCE [LARGE SCALE GENOMIC DNA]</scope>
    <source>
        <strain evidence="2 3">NRRL 30616</strain>
    </source>
</reference>
<sequence>MDRGSTKELCPSCQSISLEKLVSPGGVTKVLQPGQCRLCDLLFQALESCECEEEWERQPERAGQLEIVRRVPWKWKQWGSERNSDSELKIRQKRRGLSLSRQAKMKGATEEESLRIRLRPSRWVVTDTIRLWARPIGHARSMMAALEAGHAVEMKVKLEGITVCYGRAEVMQKISENWPISVLSLEAGGNPVRSALSELQGRGVRAEADHAVHICAGGLNFMANSVSSTTAMLQYIEPPGMTDSDVNYALAQGWLRNCQENHGSCRRPSFFKANLPSRLIDLEGEGNEKRLKLVDFSMDDSAELNADPYEYLALSYCWGVPAASGSILSYHTTHDNIEERKAGFSELSLPKTIRDAVSITRRLGIKYLWVDAICILQGTDSLTQADWKAESARMHQIYGGALLTIAVASGSSVHDGILNTCSASQAGYRVSTNLTAVPRLGNVSVIVDSLKPSDCQNEPLYHRGWTLQERVLSTRVLIYTRDQLQWECQSATFNQSGTPMKSLNTMRVPKDTPIDELQDRWQVLVTDYSARDLSVPGDKLPALAGLAHAFLAQMPDNAYLAGLWRRTLLDDLLWAHRSVDFGRLAERRRPIEYRAPSWSWAAVDGNIRFLWATTNRKGSYHTRLLEASTTPKSLSRLGEVSGGELLLQGPLCRLQPISTQANKWVNSDPPKMRFRLYLDVLPMLAADKVTSKPENTFFLQIKDDIGLLLTPVDNTADGGTDMVFLRLGVASFYEYLGFDEHPKFRWEERNVKII</sequence>
<dbReference type="OrthoDB" id="5125733at2759"/>